<evidence type="ECO:0000256" key="3">
    <source>
        <dbReference type="ARBA" id="ARBA00022670"/>
    </source>
</evidence>
<feature type="region of interest" description="Disordered" evidence="6">
    <location>
        <begin position="18"/>
        <end position="334"/>
    </location>
</feature>
<feature type="compositionally biased region" description="Polar residues" evidence="6">
    <location>
        <begin position="1215"/>
        <end position="1225"/>
    </location>
</feature>
<gene>
    <name evidence="8" type="ORF">M409DRAFT_18731</name>
</gene>
<feature type="compositionally biased region" description="Basic and acidic residues" evidence="6">
    <location>
        <begin position="68"/>
        <end position="87"/>
    </location>
</feature>
<feature type="compositionally biased region" description="Polar residues" evidence="6">
    <location>
        <begin position="1136"/>
        <end position="1145"/>
    </location>
</feature>
<protein>
    <recommendedName>
        <fullName evidence="7">Ubiquitin-like protease family profile domain-containing protein</fullName>
    </recommendedName>
</protein>
<feature type="compositionally biased region" description="Polar residues" evidence="6">
    <location>
        <begin position="447"/>
        <end position="459"/>
    </location>
</feature>
<dbReference type="GO" id="GO:0005737">
    <property type="term" value="C:cytoplasm"/>
    <property type="evidence" value="ECO:0007669"/>
    <property type="project" value="TreeGrafter"/>
</dbReference>
<feature type="compositionally biased region" description="Basic and acidic residues" evidence="6">
    <location>
        <begin position="24"/>
        <end position="37"/>
    </location>
</feature>
<dbReference type="Gene3D" id="3.40.395.10">
    <property type="entry name" value="Adenoviral Proteinase, Chain A"/>
    <property type="match status" value="1"/>
</dbReference>
<reference evidence="8" key="1">
    <citation type="journal article" date="2020" name="Stud. Mycol.">
        <title>101 Dothideomycetes genomes: a test case for predicting lifestyles and emergence of pathogens.</title>
        <authorList>
            <person name="Haridas S."/>
            <person name="Albert R."/>
            <person name="Binder M."/>
            <person name="Bloem J."/>
            <person name="Labutti K."/>
            <person name="Salamov A."/>
            <person name="Andreopoulos B."/>
            <person name="Baker S."/>
            <person name="Barry K."/>
            <person name="Bills G."/>
            <person name="Bluhm B."/>
            <person name="Cannon C."/>
            <person name="Castanera R."/>
            <person name="Culley D."/>
            <person name="Daum C."/>
            <person name="Ezra D."/>
            <person name="Gonzalez J."/>
            <person name="Henrissat B."/>
            <person name="Kuo A."/>
            <person name="Liang C."/>
            <person name="Lipzen A."/>
            <person name="Lutzoni F."/>
            <person name="Magnuson J."/>
            <person name="Mondo S."/>
            <person name="Nolan M."/>
            <person name="Ohm R."/>
            <person name="Pangilinan J."/>
            <person name="Park H.-J."/>
            <person name="Ramirez L."/>
            <person name="Alfaro M."/>
            <person name="Sun H."/>
            <person name="Tritt A."/>
            <person name="Yoshinaga Y."/>
            <person name="Zwiers L.-H."/>
            <person name="Turgeon B."/>
            <person name="Goodwin S."/>
            <person name="Spatafora J."/>
            <person name="Crous P."/>
            <person name="Grigoriev I."/>
        </authorList>
    </citation>
    <scope>NUCLEOTIDE SEQUENCE</scope>
    <source>
        <strain evidence="8">ATCC 36951</strain>
    </source>
</reference>
<keyword evidence="4" id="KW-0833">Ubl conjugation pathway</keyword>
<evidence type="ECO:0000313" key="9">
    <source>
        <dbReference type="Proteomes" id="UP000799537"/>
    </source>
</evidence>
<dbReference type="Pfam" id="PF02902">
    <property type="entry name" value="Peptidase_C48"/>
    <property type="match status" value="1"/>
</dbReference>
<feature type="compositionally biased region" description="Polar residues" evidence="6">
    <location>
        <begin position="1153"/>
        <end position="1166"/>
    </location>
</feature>
<keyword evidence="2" id="KW-0597">Phosphoprotein</keyword>
<feature type="region of interest" description="Disordered" evidence="6">
    <location>
        <begin position="968"/>
        <end position="997"/>
    </location>
</feature>
<feature type="compositionally biased region" description="Polar residues" evidence="6">
    <location>
        <begin position="125"/>
        <end position="144"/>
    </location>
</feature>
<feature type="region of interest" description="Disordered" evidence="6">
    <location>
        <begin position="1115"/>
        <end position="1344"/>
    </location>
</feature>
<dbReference type="Proteomes" id="UP000799537">
    <property type="component" value="Unassembled WGS sequence"/>
</dbReference>
<dbReference type="GO" id="GO:0070139">
    <property type="term" value="F:SUMO-specific endopeptidase activity"/>
    <property type="evidence" value="ECO:0007669"/>
    <property type="project" value="TreeGrafter"/>
</dbReference>
<keyword evidence="5" id="KW-0378">Hydrolase</keyword>
<name>A0A6A6CX36_ZASCE</name>
<evidence type="ECO:0000256" key="4">
    <source>
        <dbReference type="ARBA" id="ARBA00022786"/>
    </source>
</evidence>
<dbReference type="PROSITE" id="PS50600">
    <property type="entry name" value="ULP_PROTEASE"/>
    <property type="match status" value="1"/>
</dbReference>
<feature type="compositionally biased region" description="Polar residues" evidence="6">
    <location>
        <begin position="1293"/>
        <end position="1302"/>
    </location>
</feature>
<feature type="compositionally biased region" description="Basic and acidic residues" evidence="6">
    <location>
        <begin position="408"/>
        <end position="437"/>
    </location>
</feature>
<dbReference type="GeneID" id="54557896"/>
<feature type="compositionally biased region" description="Basic and acidic residues" evidence="6">
    <location>
        <begin position="235"/>
        <end position="247"/>
    </location>
</feature>
<proteinExistence type="inferred from homology"/>
<dbReference type="GO" id="GO:0006508">
    <property type="term" value="P:proteolysis"/>
    <property type="evidence" value="ECO:0007669"/>
    <property type="project" value="UniProtKB-KW"/>
</dbReference>
<keyword evidence="3" id="KW-0645">Protease</keyword>
<accession>A0A6A6CX36</accession>
<evidence type="ECO:0000313" key="8">
    <source>
        <dbReference type="EMBL" id="KAF2170760.1"/>
    </source>
</evidence>
<dbReference type="PANTHER" id="PTHR46896">
    <property type="entry name" value="SENTRIN-SPECIFIC PROTEASE"/>
    <property type="match status" value="1"/>
</dbReference>
<feature type="compositionally biased region" description="Low complexity" evidence="6">
    <location>
        <begin position="219"/>
        <end position="229"/>
    </location>
</feature>
<feature type="compositionally biased region" description="Basic and acidic residues" evidence="6">
    <location>
        <begin position="730"/>
        <end position="754"/>
    </location>
</feature>
<evidence type="ECO:0000256" key="1">
    <source>
        <dbReference type="ARBA" id="ARBA00005234"/>
    </source>
</evidence>
<dbReference type="RefSeq" id="XP_033671649.1">
    <property type="nucleotide sequence ID" value="XM_033804624.1"/>
</dbReference>
<dbReference type="GO" id="GO:0016926">
    <property type="term" value="P:protein desumoylation"/>
    <property type="evidence" value="ECO:0007669"/>
    <property type="project" value="TreeGrafter"/>
</dbReference>
<dbReference type="InterPro" id="IPR038765">
    <property type="entry name" value="Papain-like_cys_pep_sf"/>
</dbReference>
<dbReference type="SUPFAM" id="SSF54001">
    <property type="entry name" value="Cysteine proteinases"/>
    <property type="match status" value="1"/>
</dbReference>
<feature type="compositionally biased region" description="Basic and acidic residues" evidence="6">
    <location>
        <begin position="1185"/>
        <end position="1194"/>
    </location>
</feature>
<dbReference type="EMBL" id="ML993584">
    <property type="protein sequence ID" value="KAF2170760.1"/>
    <property type="molecule type" value="Genomic_DNA"/>
</dbReference>
<feature type="compositionally biased region" description="Polar residues" evidence="6">
    <location>
        <begin position="155"/>
        <end position="170"/>
    </location>
</feature>
<feature type="compositionally biased region" description="Polar residues" evidence="6">
    <location>
        <begin position="490"/>
        <end position="505"/>
    </location>
</feature>
<feature type="region of interest" description="Disordered" evidence="6">
    <location>
        <begin position="701"/>
        <end position="720"/>
    </location>
</feature>
<evidence type="ECO:0000256" key="5">
    <source>
        <dbReference type="ARBA" id="ARBA00022801"/>
    </source>
</evidence>
<feature type="region of interest" description="Disordered" evidence="6">
    <location>
        <begin position="912"/>
        <end position="952"/>
    </location>
</feature>
<sequence length="1344" mass="148988">MTPILDFLGTAFNRVVGATQSENEQDKPNPATHKDDNDGIEELGIELTGSKRAGGNATGERAVKRPRRSGDAERLLPHHIQTPKDAKPIPVPSYGQAYDIEADWNPPPRKTTQASMAAGQRRGIQPQNTLTRNTPQSGKANRTSGFFKPYAKGQPSAQLQTQPSRGSNVTARPDFPDDFEQPQSRPAKKRKMSNGMHVDLTDDNDDMPLGHAVARQNKKQSASQASGSSHHGKPKKQDEPFKTREQSSVDQLLRPRRSLQDVRPADNGRISSDRASTRSSERARSVNSDKRSAIGTKGSPVQLDEDEEPNVKIQRSVAPAQLPPPRQRAGVPPINLELDEEEYVEKARRRIEKLHGGTGQGDRHDMNGINGVFQKQTPRRHLDAPVLPARTAEQPTDRITKSTTSHGRNGDRTRNIGEEADHRLADSFRRSDGSEKKPKQRKLIEQMQGTSGTKRVSLQSEDDELDGPPTVRGTKSRNASPDKPAPAGQRKQTTPEGVSMSQYYEPSSIKPTGFTRGGQPLSKITSELTSKPEEDDSDEIRVPISCILCKAFVSTEKGLELVWDEDLKAFVVVHQRLKVRILDGPLVKIGNQEVNSWSGSRECLIVWLRGPATDTSSGQIVIEFDDEEGLSVCYNAFRSLNESLKYNRVATDTLVRILTKQKVEMTEVHEKMKSKSTAARITQNGRFNYRPRQSFEEEQIVYEGDGEPQPRRPKARDRMQGASLAEVINHDSFQDSQQIHERDGEVSRHFDQPRRTTRQTKPAPVEERTPSPVRWTRVNNPKRWSHPVVYPDQGLRRVTVDFEDLERLDEGEFLNDNVVNFELRQIEENMAPEHKAKVHFFNTYFFSSMSHKNGKKDFNYEAVERWTKKTDLFNIPYVVVPINVELHWFVAIICNLPAIERKCGALDDLDEGLEEKPSETNGAEQPDAKESGAEPDAQVEANSSVRAADSPAGDVFDFGDDGKVAATQANDLDDAASDSRPSTAKSKKTKKKGPNLRKYDTRQPIIMSLDSFAIQRSAEIKYLKLYVSAEAKTKRGISLEPGTLQGMSAKGIPEQPNFCDCGVYLLGYVAEFAKDPDTFVKKVLTREMDRENDFASFDASAKRVEIREKLLNLQTEQDAERRAQKKAKAAAKAGQTPKTQNTSAAASGKSVAPASTIQKSGTQSNVKKAPPSMPRSSLCPPANGERSKKLARDNDSEELEVEPPSFVGKGKEDTSLGSSGVQTPAVQDDDDEAEDEMLMGQVESGGANRHLSKAATPRQQQHPPSDVYNRDLPIASGGRRSDLVSPLAGLEQWATNGETNGVQGDGPEIIDLGDEEHENATVEIPDSQEVSQPATKGSRRRMRF</sequence>
<dbReference type="InterPro" id="IPR051947">
    <property type="entry name" value="Sentrin-specific_protease"/>
</dbReference>
<dbReference type="OrthoDB" id="442460at2759"/>
<evidence type="ECO:0000259" key="7">
    <source>
        <dbReference type="PROSITE" id="PS50600"/>
    </source>
</evidence>
<keyword evidence="9" id="KW-1185">Reference proteome</keyword>
<comment type="similarity">
    <text evidence="1">Belongs to the peptidase C48 family.</text>
</comment>
<organism evidence="8 9">
    <name type="scientific">Zasmidium cellare ATCC 36951</name>
    <dbReference type="NCBI Taxonomy" id="1080233"/>
    <lineage>
        <taxon>Eukaryota</taxon>
        <taxon>Fungi</taxon>
        <taxon>Dikarya</taxon>
        <taxon>Ascomycota</taxon>
        <taxon>Pezizomycotina</taxon>
        <taxon>Dothideomycetes</taxon>
        <taxon>Dothideomycetidae</taxon>
        <taxon>Mycosphaerellales</taxon>
        <taxon>Mycosphaerellaceae</taxon>
        <taxon>Zasmidium</taxon>
    </lineage>
</organism>
<dbReference type="GO" id="GO:0005634">
    <property type="term" value="C:nucleus"/>
    <property type="evidence" value="ECO:0007669"/>
    <property type="project" value="TreeGrafter"/>
</dbReference>
<feature type="compositionally biased region" description="Acidic residues" evidence="6">
    <location>
        <begin position="1227"/>
        <end position="1237"/>
    </location>
</feature>
<feature type="region of interest" description="Disordered" evidence="6">
    <location>
        <begin position="730"/>
        <end position="778"/>
    </location>
</feature>
<evidence type="ECO:0000256" key="2">
    <source>
        <dbReference type="ARBA" id="ARBA00022553"/>
    </source>
</evidence>
<feature type="compositionally biased region" description="Basic and acidic residues" evidence="6">
    <location>
        <begin position="258"/>
        <end position="292"/>
    </location>
</feature>
<dbReference type="InterPro" id="IPR003653">
    <property type="entry name" value="Peptidase_C48_C"/>
</dbReference>
<feature type="region of interest" description="Disordered" evidence="6">
    <location>
        <begin position="354"/>
        <end position="536"/>
    </location>
</feature>
<feature type="domain" description="Ubiquitin-like protease family profile" evidence="7">
    <location>
        <begin position="798"/>
        <end position="1072"/>
    </location>
</feature>
<dbReference type="PANTHER" id="PTHR46896:SF3">
    <property type="entry name" value="FI06413P-RELATED"/>
    <property type="match status" value="1"/>
</dbReference>
<feature type="compositionally biased region" description="Basic residues" evidence="6">
    <location>
        <begin position="985"/>
        <end position="995"/>
    </location>
</feature>
<evidence type="ECO:0000256" key="6">
    <source>
        <dbReference type="SAM" id="MobiDB-lite"/>
    </source>
</evidence>